<dbReference type="PANTHER" id="PTHR12169:SF6">
    <property type="entry name" value="AFG1-LIKE ATPASE"/>
    <property type="match status" value="1"/>
</dbReference>
<reference evidence="4" key="1">
    <citation type="submission" date="2023-01" db="EMBL/GenBank/DDBJ databases">
        <title>Key to firefly adult light organ development and bioluminescence: homeobox transcription factors regulate luciferase expression and transportation to peroxisome.</title>
        <authorList>
            <person name="Fu X."/>
        </authorList>
    </citation>
    <scope>NUCLEOTIDE SEQUENCE [LARGE SCALE GENOMIC DNA]</scope>
</reference>
<dbReference type="InterPro" id="IPR005654">
    <property type="entry name" value="ATPase_AFG1-like"/>
</dbReference>
<dbReference type="GO" id="GO:0005524">
    <property type="term" value="F:ATP binding"/>
    <property type="evidence" value="ECO:0007669"/>
    <property type="project" value="UniProtKB-KW"/>
</dbReference>
<sequence length="84" mass="9904">SLYNHKTRIVLSTEVPIKQLFSAEKLETDDESRVLMDDLQIDKNHTEASASIFTGDEEIFAFDRTLSRLTEMETQEYWDKFEKQ</sequence>
<dbReference type="PANTHER" id="PTHR12169">
    <property type="entry name" value="ATPASE N2B"/>
    <property type="match status" value="1"/>
</dbReference>
<proteinExistence type="predicted"/>
<keyword evidence="2" id="KW-0067">ATP-binding</keyword>
<dbReference type="EMBL" id="JARPUR010000002">
    <property type="protein sequence ID" value="KAK4883656.1"/>
    <property type="molecule type" value="Genomic_DNA"/>
</dbReference>
<evidence type="ECO:0000313" key="4">
    <source>
        <dbReference type="Proteomes" id="UP001353858"/>
    </source>
</evidence>
<accession>A0AAN7PLN2</accession>
<organism evidence="3 4">
    <name type="scientific">Aquatica leii</name>
    <dbReference type="NCBI Taxonomy" id="1421715"/>
    <lineage>
        <taxon>Eukaryota</taxon>
        <taxon>Metazoa</taxon>
        <taxon>Ecdysozoa</taxon>
        <taxon>Arthropoda</taxon>
        <taxon>Hexapoda</taxon>
        <taxon>Insecta</taxon>
        <taxon>Pterygota</taxon>
        <taxon>Neoptera</taxon>
        <taxon>Endopterygota</taxon>
        <taxon>Coleoptera</taxon>
        <taxon>Polyphaga</taxon>
        <taxon>Elateriformia</taxon>
        <taxon>Elateroidea</taxon>
        <taxon>Lampyridae</taxon>
        <taxon>Luciolinae</taxon>
        <taxon>Aquatica</taxon>
    </lineage>
</organism>
<evidence type="ECO:0000313" key="3">
    <source>
        <dbReference type="EMBL" id="KAK4883656.1"/>
    </source>
</evidence>
<feature type="non-terminal residue" evidence="3">
    <location>
        <position position="1"/>
    </location>
</feature>
<evidence type="ECO:0000256" key="2">
    <source>
        <dbReference type="ARBA" id="ARBA00022840"/>
    </source>
</evidence>
<dbReference type="GO" id="GO:0016887">
    <property type="term" value="F:ATP hydrolysis activity"/>
    <property type="evidence" value="ECO:0007669"/>
    <property type="project" value="InterPro"/>
</dbReference>
<dbReference type="AlphaFoldDB" id="A0AAN7PLN2"/>
<name>A0AAN7PLN2_9COLE</name>
<evidence type="ECO:0000256" key="1">
    <source>
        <dbReference type="ARBA" id="ARBA00022741"/>
    </source>
</evidence>
<dbReference type="GO" id="GO:0005739">
    <property type="term" value="C:mitochondrion"/>
    <property type="evidence" value="ECO:0007669"/>
    <property type="project" value="TreeGrafter"/>
</dbReference>
<protein>
    <submittedName>
        <fullName evidence="3">Uncharacterized protein</fullName>
    </submittedName>
</protein>
<dbReference type="Proteomes" id="UP001353858">
    <property type="component" value="Unassembled WGS sequence"/>
</dbReference>
<keyword evidence="4" id="KW-1185">Reference proteome</keyword>
<comment type="caution">
    <text evidence="3">The sequence shown here is derived from an EMBL/GenBank/DDBJ whole genome shotgun (WGS) entry which is preliminary data.</text>
</comment>
<gene>
    <name evidence="3" type="ORF">RN001_006975</name>
</gene>
<keyword evidence="1" id="KW-0547">Nucleotide-binding</keyword>